<proteinExistence type="predicted"/>
<sequence>MTEAEMSEPARDLFAERLRKEASRAGGGTLTYELDEFARVKIHMAWEDAAKYSPGMQLNSEVKERITRSLGIENVRPISIKDRRMTSYDVALSLVEAEHETLEEWCADDTPEGFRRTVNRVFESHGIGFYLTEDSVVVPVESRELHAAVVAPATHLLHSRSEFADAEIAYANALQEIKAGDAADAITDAATALQEGLKAVGCTGNQLGDQIKSAKSQGLFGKEDSPLLEGLTKLVQAVPSKRNHGEAHKGAPGFDLDDAWLIVHIVGAVLIYLQGKRSRAAD</sequence>
<accession>A0A345L5F3</accession>
<dbReference type="Proteomes" id="UP000259467">
    <property type="component" value="Segment"/>
</dbReference>
<protein>
    <recommendedName>
        <fullName evidence="3">Abortive infection protein-like C-terminal domain-containing protein</fullName>
    </recommendedName>
</protein>
<evidence type="ECO:0000313" key="1">
    <source>
        <dbReference type="EMBL" id="AXH50505.1"/>
    </source>
</evidence>
<reference evidence="2" key="1">
    <citation type="submission" date="2018-06" db="EMBL/GenBank/DDBJ databases">
        <authorList>
            <person name="Zhirakovskaya E."/>
        </authorList>
    </citation>
    <scope>NUCLEOTIDE SEQUENCE [LARGE SCALE GENOMIC DNA]</scope>
</reference>
<organism evidence="1 2">
    <name type="scientific">Gordonia phage Ruthy</name>
    <dbReference type="NCBI Taxonomy" id="2250323"/>
    <lineage>
        <taxon>Viruses</taxon>
        <taxon>Duplodnaviria</taxon>
        <taxon>Heunggongvirae</taxon>
        <taxon>Uroviricota</taxon>
        <taxon>Caudoviricetes</taxon>
        <taxon>Ruthyvirus</taxon>
        <taxon>Ruthyvirus ruthy</taxon>
    </lineage>
</organism>
<gene>
    <name evidence="1" type="primary">42</name>
    <name evidence="1" type="ORF">SEA_RUTHY_42</name>
</gene>
<keyword evidence="2" id="KW-1185">Reference proteome</keyword>
<dbReference type="GeneID" id="54997866"/>
<dbReference type="KEGG" id="vg:54997866"/>
<evidence type="ECO:0008006" key="3">
    <source>
        <dbReference type="Google" id="ProtNLM"/>
    </source>
</evidence>
<evidence type="ECO:0000313" key="2">
    <source>
        <dbReference type="Proteomes" id="UP000259467"/>
    </source>
</evidence>
<dbReference type="RefSeq" id="YP_009806991.1">
    <property type="nucleotide sequence ID" value="NC_048019.1"/>
</dbReference>
<name>A0A345L5F3_9CAUD</name>
<dbReference type="EMBL" id="MH536826">
    <property type="protein sequence ID" value="AXH50505.1"/>
    <property type="molecule type" value="Genomic_DNA"/>
</dbReference>